<evidence type="ECO:0000256" key="9">
    <source>
        <dbReference type="ARBA" id="ARBA00022737"/>
    </source>
</evidence>
<evidence type="ECO:0000256" key="12">
    <source>
        <dbReference type="SAM" id="Coils"/>
    </source>
</evidence>
<feature type="coiled-coil region" evidence="12">
    <location>
        <begin position="1141"/>
        <end position="1199"/>
    </location>
</feature>
<feature type="coiled-coil region" evidence="12">
    <location>
        <begin position="1839"/>
        <end position="1866"/>
    </location>
</feature>
<dbReference type="PROSITE" id="PS50002">
    <property type="entry name" value="SH3"/>
    <property type="match status" value="1"/>
</dbReference>
<sequence>MDYQNEEQIEQQSRELKRLRENVQKKTFERWTNRFLTEQQYKVKNLLEDLRDGRRLIRLVEVLQKVSIGRPNRGLLRVQRVDNVSRALDVLRTTRKRVRDPRTGALRDGQPIVVGVGNENIVDGDVTLTLGLIWQMIRHYHIAMIAEELTAGGDQAIAKGAKSVNEALLLWCQQKTRGYTNCVPVQDFHKSWRDGMAFNALIHSHRPEAFDFAQLNPTDRLANLNHAFDIAADEFGVPRLLDAEDVAVDDPDEKSIIIYVTDLYSALNRAKTEETGSKRISNFLIDMQNGARRAQQYEANASGLLDWIRRKVAWLESRGFPNTVAGLQEEKRSFNQYLQVEKFERFGELTNLEVLLYDLQTLQRNEGHRVYTPQAGATLEDLGQAWARLEAAEQAREAALVAELLRQLELEKRARHFTSVMLPARLKTLAELGSAVASLRVGDDSLKEAEDAWERLLRVQSAIHNQEAIRFEPFYKAAQRLIEENYHDKAVVARHRDDVSARWAGLTEAFAEKEAALRPYAEMASAAKEVEVLRAQLQALRESVTSCDTGTDLVSCEDFLARHRISEQELIALHEQVNRIAGRARRLCDGRTTGAPAMSLSQKLMALEEDYQGLLQAFADRRRRLETARDFLQLIRSCEDEDSWLAEKLAGLGRLQQQSADGHGDLRAARRFVSRLQTEEAEIEHRQAVKFAHLCSTCESAQLQDGADNGSDIDDGDKVAVQTAKQRQQAVSDWLSRLRSGWRDLRRLLHACQADAAQRLDAQQFFAAAGEADDHMAGVAPLLAGRDVGHDAGSAAALLKRHQYLRKELQAFGRAETTGELAGLRETAKRLTSDEDAAAAKAAKANNGKETTDDVHSSLGDEEEDDDFNEGEEQSAEDSAVADADEDPLIAVEEPYEELVTEMKMQEAEEPRRIQRVVVSHAYQARDPKKRDLSAGKGDIFELLQKTNKDWYSVRDLTTNKRGFLPAIYLTEISPTTVTVRVPRPVEVTVRVPRTRTVFKRASELEDGAVGVRRPTFRRSAGDLHRRSRRRLSRWRRRGQRRGRCLPESERTAIRHRMEKLDATFADLQALAAARERSLAQAVRQFRFFELAEAFNDWLAGKEAALAADEPPYLVLANGSAAVRKRCERHFQEMAANKGRLDELDGLVKELLADAAAAAKEAAAVAGSAELTAETGPAAKRADKAASQAKSLLKDLHERWDRLNKLKIEKEKKLADSSSIERFAKRSQETKEQLEERRDLLAERRDPGQNLASNAAQLAHHRHLCHELDALKARAAELDYEGRAVKEVHPSESAFIDARLEKLADLAELVSEMAGGRERELCERREKLLLEAEAAKALKRLEEASLAGPLSPARSGTAGFAQQHQQQRRLTSVDEPATGDDEEQQLDQLLASTEALEQSLDAQLAAAGAPRDPQLLALRQRLRAKRGALTDEVQRRRRERQTEATARRFLRDADRAAAGLAAWQRRLAGLRSTQEVDAAASAGLEPLSQRVADLTARWESAQSPRTELAQEDRQKVESRLATANEALASARAATERRRRELRDAAELADFDVAADELAEWLAEKRPSVEDRSHRKAGGDIDRRRMRHRAFEAEMAAQAPQLEKLRKAAQQLQAKGHPDAQEALNRLEEVESLWSSIETAAAEKGTELDEAQKERQLMERLEAVVEQTDRLAKEAARAPVVEAERSARAQQERQEYLEERLAQCAVQTAELAQLAKELTGRGHYNSEAILAAVGKQEAACDSLAPQLAERRHQLDKAEADRQLAASLDRELLWADERLMSAAAVANSAKTAPPKTPEAERLLQQSQAGLQTELATRRAAVEKLLQQAEAAGGGRDGGEKAKQLVEKMEKLEAVLAQREEQLQQAALAKQLSVERAESEQRLDDCALLLVQSDELAADVLAAAAASPLEAGDPTAAATAADPNQQRQAAEKALKRLAGLEQSLADLASAIPESAEPDDPRRRRLSELRREAAEQRAALEARRDRARLAAEVADAREQIDSHLVTAASEEYGTDAEQCARLRDAFDDFQATALAPLKARVAALQTEAETAGEADEAMAKMAQDLGDYLRLLEHYAECRADNLAKAAEVHEYNRDACELMQAAEEKLLSIPSELGRDASALEKYTARHYVLLQELVPLEERLAELRDRSASLSGRLDPDNAKLIAARQRRVEDAFDRLETRQQERVRQLEGAHELLALARQRQAVKSWLDDARPEMDDLLAKLADNVAPAEAAAMAESADELAGQLNERLADVKMLADEGERLCDREEGEEFNEEIEKIVDDAIAMKAVLDDRLAGLERRATAFRAVGDFADKVRQAQQALASVESRAAVLAPSVESASSEQVEQLRRELEALKVLCERAAAQRLPACRDSAAAANALAPGVLAEEERRSIETRLASLEAQAERASARIEAALSALICRSDYLDYVTADAEINDLIGSQLARVAAVSADAKEADDRRRRPQQLLRLQDFKDAADAQRDRVERHLQRGRTMGGPAAELAEATGAAWDRLSAAFEERAQALETARSLLRLLADCERAENALLEVKPLLDAYQATGGEATEEADAFLYDALLQLPVDQERIDALLADAAALSNSAAAASSGDTADPEVAAAASRAQKVAQSWSESRPRLDQCRQELDAKVRYHRFRRAGDELDRELDRFGELLDADDAAVSEGDSASVADRIQRNCRVRDTEAKKLAGLLAKMRELRDEFDVAGIYPQAGAACKRLSERLEALRRRCDQRDRRLQDERRCADVADGVRAFCDWAADFADRRLAEEEAAGAVAAPTVEEAERRLALNRDRRTELERRLAEAAKLRLRAADLATASTVAAADSEGGGGGMDFAMALKEPREQLEAARLRVRQRFERHSEILSGDAACAQLAERVASVGRSLHSLESRLSEAAATAAAAVADDEDDPSPTLTLEPSTSISASTAASELRQLRDRLAECQEACDALPPGGRHAAAVADQLSNERRRCDVVAALVDAAAKRHAAGDRLAAYLQHCDNFRLRLEARLLRLDVDDSAAAAAEEAEDSGDDDASRRGTERLETLLAEVRGYSRQLDSLAEEGDQLTEALDSAMARRAVSERMEQLRKLHGEAVERCSQRLSRARRAYSIRQLLQRCRDLERFCRTVNEAVDLSVAAVAKGGKGGGGLGRAKQAQKELAGLLADLEARGDALKEAEAALAELLDRGGDGDEKVDEGVATCRLVVERLRRRFDALRRLLRAHGAGLGRAVRLLHYLAESEDEAAWLEGRTAALAGTDVGRSSADVQRLSRRLRRSQEEADNRRPLVAALLDAGKALLAQTEESFDSAGEKAATAATGDLDDDEEEVDEESARMWREFRASDTRRCTERLRTALAALDRALERRRGLLADAERLFAYLDELGELRAWIEDRLAGLAALETAVAEADDDSACLARAKTTEALLADAETAAERVKELAATAKLLDHDMVDERQAETKRLSDSLISRLKQLKRRLEETLTFFEFSEQVEELQAWLRRQEAALRSIEPGTDEESCERSADRCAGIRAALRQRQPQLDQLDARLQSLQAEKNCRLESARTMRDRLQTQLAGVHLAAKDLAKTLHDSRRIHRLLYEAASLHEALQEKLREVESLASYGAGPVPTEELLRRLAMLTDSEFKPLAARRDDLGRRSRLLTEEFKGTDAEQVIRDDVSAVERLWQELSQAAEAKRRDLLQAKEAHASLAKFADLLPALQALLADILAEELARDFKSALEQVDRSSQRAKDVKRRDLQAQDFARSVARWSRECPASLAEHLAERVQAVNRQLELVQSTHRRRHEIYLENADIRKVLERCDGLDRWLDEFGREFEQCAPAFDGPAAEQLEARGRRSDELTALLLAQAPRVEALRELTLLERRFQEQQRAEAEQNKGAAASAKRTMSAAHSELTAGLLRRQTMKAKEQEEQQRLQKQQQQQQQQSPSGKARPQSVGNSSKIGNRTFSTKKQRGSGGGGGGRLSDLMPPSIEGELEARQELQSGGVKNPARKWKKRYAALCGHLLALFKDKTAYNTGDRALHSLVIYAAQCETDSEHRNSLRLQLKDGSLYLLMLPSNQDCLAWRGQIKFRAGLDPSRQLVEEELQAPVEEPAAAPPFLQPWQPRKPKTTRRRSLRACPRRLTASR</sequence>
<dbReference type="OrthoDB" id="18853at2759"/>
<feature type="domain" description="Calponin-homology (CH)" evidence="16">
    <location>
        <begin position="22"/>
        <end position="141"/>
    </location>
</feature>
<dbReference type="InterPro" id="IPR001849">
    <property type="entry name" value="PH_domain"/>
</dbReference>
<evidence type="ECO:0000256" key="10">
    <source>
        <dbReference type="ARBA" id="ARBA00023203"/>
    </source>
</evidence>
<evidence type="ECO:0000256" key="3">
    <source>
        <dbReference type="ARBA" id="ARBA00022443"/>
    </source>
</evidence>
<keyword evidence="3 11" id="KW-0728">SH3 domain</keyword>
<feature type="domain" description="Calponin-homology (CH)" evidence="16">
    <location>
        <begin position="162"/>
        <end position="268"/>
    </location>
</feature>
<dbReference type="GO" id="GO:0005085">
    <property type="term" value="F:guanyl-nucleotide exchange factor activity"/>
    <property type="evidence" value="ECO:0007669"/>
    <property type="project" value="UniProtKB-KW"/>
</dbReference>
<feature type="domain" description="PH" evidence="15">
    <location>
        <begin position="3966"/>
        <end position="4071"/>
    </location>
</feature>
<feature type="region of interest" description="Disordered" evidence="13">
    <location>
        <begin position="831"/>
        <end position="889"/>
    </location>
</feature>
<dbReference type="SMART" id="SM00326">
    <property type="entry name" value="SH3"/>
    <property type="match status" value="1"/>
</dbReference>
<keyword evidence="4" id="KW-0117">Actin capping</keyword>
<dbReference type="InterPro" id="IPR018159">
    <property type="entry name" value="Spectrin/alpha-actinin"/>
</dbReference>
<feature type="compositionally biased region" description="Basic residues" evidence="13">
    <location>
        <begin position="4103"/>
        <end position="4117"/>
    </location>
</feature>
<dbReference type="PROSITE" id="PS00019">
    <property type="entry name" value="ACTININ_1"/>
    <property type="match status" value="1"/>
</dbReference>
<dbReference type="CDD" id="cd00176">
    <property type="entry name" value="SPEC"/>
    <property type="match status" value="5"/>
</dbReference>
<keyword evidence="8" id="KW-0493">Microtubule</keyword>
<feature type="compositionally biased region" description="Basic and acidic residues" evidence="13">
    <location>
        <begin position="3903"/>
        <end position="3912"/>
    </location>
</feature>
<feature type="region of interest" description="Disordered" evidence="13">
    <location>
        <begin position="3867"/>
        <end position="3966"/>
    </location>
</feature>
<dbReference type="InterPro" id="IPR011993">
    <property type="entry name" value="PH-like_dom_sf"/>
</dbReference>
<feature type="region of interest" description="Disordered" evidence="13">
    <location>
        <begin position="3296"/>
        <end position="3319"/>
    </location>
</feature>
<accession>A0A267G281</accession>
<comment type="caution">
    <text evidence="17">The sequence shown here is derived from an EMBL/GenBank/DDBJ whole genome shotgun (WGS) entry which is preliminary data.</text>
</comment>
<dbReference type="Pfam" id="PF00169">
    <property type="entry name" value="PH"/>
    <property type="match status" value="1"/>
</dbReference>
<comment type="subcellular location">
    <subcellularLocation>
        <location evidence="1">Cytoplasm</location>
    </subcellularLocation>
</comment>
<dbReference type="Gene3D" id="1.10.418.10">
    <property type="entry name" value="Calponin-like domain"/>
    <property type="match status" value="2"/>
</dbReference>
<dbReference type="SMART" id="SM00150">
    <property type="entry name" value="SPEC"/>
    <property type="match status" value="18"/>
</dbReference>
<dbReference type="SUPFAM" id="SSF50729">
    <property type="entry name" value="PH domain-like"/>
    <property type="match status" value="1"/>
</dbReference>
<feature type="domain" description="SH3" evidence="14">
    <location>
        <begin position="912"/>
        <end position="975"/>
    </location>
</feature>
<evidence type="ECO:0008006" key="19">
    <source>
        <dbReference type="Google" id="ProtNLM"/>
    </source>
</evidence>
<keyword evidence="5" id="KW-0963">Cytoplasm</keyword>
<name>A0A267G281_9PLAT</name>
<gene>
    <name evidence="17" type="ORF">BOX15_Mlig002032g6</name>
</gene>
<protein>
    <recommendedName>
        <fullName evidence="19">Spectrin beta chain</fullName>
    </recommendedName>
</protein>
<feature type="coiled-coil region" evidence="12">
    <location>
        <begin position="3036"/>
        <end position="3070"/>
    </location>
</feature>
<dbReference type="InterPro" id="IPR001452">
    <property type="entry name" value="SH3_domain"/>
</dbReference>
<evidence type="ECO:0000256" key="8">
    <source>
        <dbReference type="ARBA" id="ARBA00022701"/>
    </source>
</evidence>
<evidence type="ECO:0000256" key="5">
    <source>
        <dbReference type="ARBA" id="ARBA00022490"/>
    </source>
</evidence>
<dbReference type="SMART" id="SM00033">
    <property type="entry name" value="CH"/>
    <property type="match status" value="2"/>
</dbReference>
<feature type="coiled-coil region" evidence="12">
    <location>
        <begin position="1506"/>
        <end position="1544"/>
    </location>
</feature>
<evidence type="ECO:0000256" key="13">
    <source>
        <dbReference type="SAM" id="MobiDB-lite"/>
    </source>
</evidence>
<dbReference type="Gene3D" id="2.30.29.30">
    <property type="entry name" value="Pleckstrin-homology domain (PH domain)/Phosphotyrosine-binding domain (PTB)"/>
    <property type="match status" value="1"/>
</dbReference>
<dbReference type="GO" id="GO:0003779">
    <property type="term" value="F:actin binding"/>
    <property type="evidence" value="ECO:0007669"/>
    <property type="project" value="UniProtKB-KW"/>
</dbReference>
<dbReference type="STRING" id="282301.A0A267G281"/>
<feature type="region of interest" description="Disordered" evidence="13">
    <location>
        <begin position="4089"/>
        <end position="4124"/>
    </location>
</feature>
<keyword evidence="10" id="KW-0009">Actin-binding</keyword>
<dbReference type="PROSITE" id="PS00020">
    <property type="entry name" value="ACTININ_2"/>
    <property type="match status" value="1"/>
</dbReference>
<evidence type="ECO:0000259" key="16">
    <source>
        <dbReference type="PROSITE" id="PS50021"/>
    </source>
</evidence>
<keyword evidence="7" id="KW-0344">Guanine-nucleotide releasing factor</keyword>
<dbReference type="GO" id="GO:0005737">
    <property type="term" value="C:cytoplasm"/>
    <property type="evidence" value="ECO:0007669"/>
    <property type="project" value="UniProtKB-SubCell"/>
</dbReference>
<evidence type="ECO:0000259" key="14">
    <source>
        <dbReference type="PROSITE" id="PS50002"/>
    </source>
</evidence>
<dbReference type="SUPFAM" id="SSF50044">
    <property type="entry name" value="SH3-domain"/>
    <property type="match status" value="1"/>
</dbReference>
<dbReference type="InterPro" id="IPR002017">
    <property type="entry name" value="Spectrin_repeat"/>
</dbReference>
<keyword evidence="6" id="KW-0597">Phosphoprotein</keyword>
<dbReference type="EMBL" id="NIVC01000593">
    <property type="protein sequence ID" value="PAA80195.1"/>
    <property type="molecule type" value="Genomic_DNA"/>
</dbReference>
<feature type="compositionally biased region" description="Acidic residues" evidence="13">
    <location>
        <begin position="860"/>
        <end position="876"/>
    </location>
</feature>
<evidence type="ECO:0000313" key="18">
    <source>
        <dbReference type="Proteomes" id="UP000215902"/>
    </source>
</evidence>
<organism evidence="17 18">
    <name type="scientific">Macrostomum lignano</name>
    <dbReference type="NCBI Taxonomy" id="282301"/>
    <lineage>
        <taxon>Eukaryota</taxon>
        <taxon>Metazoa</taxon>
        <taxon>Spiralia</taxon>
        <taxon>Lophotrochozoa</taxon>
        <taxon>Platyhelminthes</taxon>
        <taxon>Rhabditophora</taxon>
        <taxon>Macrostomorpha</taxon>
        <taxon>Macrostomida</taxon>
        <taxon>Macrostomidae</taxon>
        <taxon>Macrostomum</taxon>
    </lineage>
</organism>
<dbReference type="SUPFAM" id="SSF46966">
    <property type="entry name" value="Spectrin repeat"/>
    <property type="match status" value="15"/>
</dbReference>
<feature type="compositionally biased region" description="Polar residues" evidence="13">
    <location>
        <begin position="3933"/>
        <end position="3945"/>
    </location>
</feature>
<dbReference type="Proteomes" id="UP000215902">
    <property type="component" value="Unassembled WGS sequence"/>
</dbReference>
<dbReference type="Pfam" id="PF00018">
    <property type="entry name" value="SH3_1"/>
    <property type="match status" value="1"/>
</dbReference>
<feature type="compositionally biased region" description="Polar residues" evidence="13">
    <location>
        <begin position="1360"/>
        <end position="1370"/>
    </location>
</feature>
<evidence type="ECO:0000256" key="4">
    <source>
        <dbReference type="ARBA" id="ARBA00022467"/>
    </source>
</evidence>
<reference evidence="17 18" key="1">
    <citation type="submission" date="2017-06" db="EMBL/GenBank/DDBJ databases">
        <title>A platform for efficient transgenesis in Macrostomum lignano, a flatworm model organism for stem cell research.</title>
        <authorList>
            <person name="Berezikov E."/>
        </authorList>
    </citation>
    <scope>NUCLEOTIDE SEQUENCE [LARGE SCALE GENOMIC DNA]</scope>
    <source>
        <strain evidence="17">DV1</strain>
        <tissue evidence="17">Whole organism</tissue>
    </source>
</reference>
<dbReference type="InterPro" id="IPR036872">
    <property type="entry name" value="CH_dom_sf"/>
</dbReference>
<dbReference type="InterPro" id="IPR001589">
    <property type="entry name" value="Actinin_actin-bd_CS"/>
</dbReference>
<dbReference type="PANTHER" id="PTHR11915">
    <property type="entry name" value="SPECTRIN/FILAMIN RELATED CYTOSKELETAL PROTEIN"/>
    <property type="match status" value="1"/>
</dbReference>
<evidence type="ECO:0000256" key="2">
    <source>
        <dbReference type="ARBA" id="ARBA00006826"/>
    </source>
</evidence>
<evidence type="ECO:0000259" key="15">
    <source>
        <dbReference type="PROSITE" id="PS50003"/>
    </source>
</evidence>
<keyword evidence="12" id="KW-0175">Coiled coil</keyword>
<feature type="coiled-coil region" evidence="12">
    <location>
        <begin position="1927"/>
        <end position="1995"/>
    </location>
</feature>
<evidence type="ECO:0000313" key="17">
    <source>
        <dbReference type="EMBL" id="PAA80195.1"/>
    </source>
</evidence>
<dbReference type="GO" id="GO:0016020">
    <property type="term" value="C:membrane"/>
    <property type="evidence" value="ECO:0007669"/>
    <property type="project" value="UniProtKB-ARBA"/>
</dbReference>
<dbReference type="PROSITE" id="PS50003">
    <property type="entry name" value="PH_DOMAIN"/>
    <property type="match status" value="1"/>
</dbReference>
<evidence type="ECO:0000256" key="1">
    <source>
        <dbReference type="ARBA" id="ARBA00004496"/>
    </source>
</evidence>
<dbReference type="GO" id="GO:0005874">
    <property type="term" value="C:microtubule"/>
    <property type="evidence" value="ECO:0007669"/>
    <property type="project" value="UniProtKB-KW"/>
</dbReference>
<feature type="coiled-coil region" evidence="12">
    <location>
        <begin position="2682"/>
        <end position="2736"/>
    </location>
</feature>
<feature type="region of interest" description="Disordered" evidence="13">
    <location>
        <begin position="1348"/>
        <end position="1382"/>
    </location>
</feature>
<comment type="similarity">
    <text evidence="2">Belongs to the spectrin family.</text>
</comment>
<dbReference type="Gene3D" id="2.30.30.40">
    <property type="entry name" value="SH3 Domains"/>
    <property type="match status" value="1"/>
</dbReference>
<dbReference type="PROSITE" id="PS50021">
    <property type="entry name" value="CH"/>
    <property type="match status" value="2"/>
</dbReference>
<evidence type="ECO:0000256" key="6">
    <source>
        <dbReference type="ARBA" id="ARBA00022553"/>
    </source>
</evidence>
<dbReference type="SUPFAM" id="SSF47576">
    <property type="entry name" value="Calponin-homology domain, CH-domain"/>
    <property type="match status" value="1"/>
</dbReference>
<feature type="coiled-coil region" evidence="12">
    <location>
        <begin position="1640"/>
        <end position="1699"/>
    </location>
</feature>
<dbReference type="Pfam" id="PF00435">
    <property type="entry name" value="Spectrin"/>
    <property type="match status" value="6"/>
</dbReference>
<dbReference type="InterPro" id="IPR036028">
    <property type="entry name" value="SH3-like_dom_sf"/>
</dbReference>
<feature type="coiled-coil region" evidence="12">
    <location>
        <begin position="2332"/>
        <end position="2411"/>
    </location>
</feature>
<dbReference type="FunFam" id="1.10.418.10:FF:000057">
    <property type="entry name" value="Calmin"/>
    <property type="match status" value="1"/>
</dbReference>
<dbReference type="SMART" id="SM00233">
    <property type="entry name" value="PH"/>
    <property type="match status" value="1"/>
</dbReference>
<feature type="region of interest" description="Disordered" evidence="13">
    <location>
        <begin position="2896"/>
        <end position="2924"/>
    </location>
</feature>
<proteinExistence type="inferred from homology"/>
<keyword evidence="9" id="KW-0677">Repeat</keyword>
<feature type="compositionally biased region" description="Low complexity" evidence="13">
    <location>
        <begin position="3877"/>
        <end position="3888"/>
    </location>
</feature>
<feature type="compositionally biased region" description="Low complexity" evidence="13">
    <location>
        <begin position="3913"/>
        <end position="3923"/>
    </location>
</feature>
<keyword evidence="18" id="KW-1185">Reference proteome</keyword>
<dbReference type="Gene3D" id="1.20.58.60">
    <property type="match status" value="13"/>
</dbReference>
<dbReference type="GO" id="GO:0051693">
    <property type="term" value="P:actin filament capping"/>
    <property type="evidence" value="ECO:0007669"/>
    <property type="project" value="UniProtKB-KW"/>
</dbReference>
<dbReference type="Pfam" id="PF00307">
    <property type="entry name" value="CH"/>
    <property type="match status" value="2"/>
</dbReference>
<evidence type="ECO:0000256" key="7">
    <source>
        <dbReference type="ARBA" id="ARBA00022658"/>
    </source>
</evidence>
<evidence type="ECO:0000256" key="11">
    <source>
        <dbReference type="PROSITE-ProRule" id="PRU00192"/>
    </source>
</evidence>
<dbReference type="InterPro" id="IPR001715">
    <property type="entry name" value="CH_dom"/>
</dbReference>